<dbReference type="PANTHER" id="PTHR30250">
    <property type="entry name" value="PST FAMILY PREDICTED COLANIC ACID TRANSPORTER"/>
    <property type="match status" value="1"/>
</dbReference>
<feature type="transmembrane region" description="Helical" evidence="6">
    <location>
        <begin position="452"/>
        <end position="474"/>
    </location>
</feature>
<feature type="transmembrane region" description="Helical" evidence="6">
    <location>
        <begin position="362"/>
        <end position="380"/>
    </location>
</feature>
<dbReference type="EMBL" id="LFZW01000001">
    <property type="protein sequence ID" value="KMY48165.1"/>
    <property type="molecule type" value="Genomic_DNA"/>
</dbReference>
<dbReference type="OrthoDB" id="9775950at2"/>
<feature type="transmembrane region" description="Helical" evidence="6">
    <location>
        <begin position="418"/>
        <end position="440"/>
    </location>
</feature>
<dbReference type="PIRSF" id="PIRSF038958">
    <property type="entry name" value="PG_synth_SpoVB"/>
    <property type="match status" value="1"/>
</dbReference>
<evidence type="ECO:0000313" key="8">
    <source>
        <dbReference type="Proteomes" id="UP000037146"/>
    </source>
</evidence>
<evidence type="ECO:0000256" key="3">
    <source>
        <dbReference type="ARBA" id="ARBA00022692"/>
    </source>
</evidence>
<accession>A0A0K9GNE7</accession>
<gene>
    <name evidence="7" type="ORF">AC625_00235</name>
</gene>
<dbReference type="GO" id="GO:0005886">
    <property type="term" value="C:plasma membrane"/>
    <property type="evidence" value="ECO:0007669"/>
    <property type="project" value="UniProtKB-SubCell"/>
</dbReference>
<feature type="transmembrane region" description="Helical" evidence="6">
    <location>
        <begin position="53"/>
        <end position="71"/>
    </location>
</feature>
<dbReference type="CDD" id="cd13124">
    <property type="entry name" value="MATE_SpoVB_like"/>
    <property type="match status" value="1"/>
</dbReference>
<evidence type="ECO:0000256" key="5">
    <source>
        <dbReference type="ARBA" id="ARBA00023136"/>
    </source>
</evidence>
<dbReference type="PATRIC" id="fig|1679170.3.peg.49"/>
<reference evidence="8" key="1">
    <citation type="submission" date="2015-07" db="EMBL/GenBank/DDBJ databases">
        <title>Genome sequencing project for genomic taxonomy and phylogenomics of Bacillus-like bacteria.</title>
        <authorList>
            <person name="Liu B."/>
            <person name="Wang J."/>
            <person name="Zhu Y."/>
            <person name="Liu G."/>
            <person name="Chen Q."/>
            <person name="Chen Z."/>
            <person name="Lan J."/>
            <person name="Che J."/>
            <person name="Ge C."/>
            <person name="Shi H."/>
            <person name="Pan Z."/>
            <person name="Liu X."/>
        </authorList>
    </citation>
    <scope>NUCLEOTIDE SEQUENCE [LARGE SCALE GENOMIC DNA]</scope>
    <source>
        <strain evidence="8">FJAT-27997</strain>
    </source>
</reference>
<keyword evidence="8" id="KW-1185">Reference proteome</keyword>
<feature type="transmembrane region" description="Helical" evidence="6">
    <location>
        <begin position="166"/>
        <end position="182"/>
    </location>
</feature>
<name>A0A0K9GNE7_9BACI</name>
<feature type="transmembrane region" description="Helical" evidence="6">
    <location>
        <begin position="235"/>
        <end position="259"/>
    </location>
</feature>
<feature type="transmembrane region" description="Helical" evidence="6">
    <location>
        <begin position="194"/>
        <end position="215"/>
    </location>
</feature>
<dbReference type="Proteomes" id="UP000037146">
    <property type="component" value="Unassembled WGS sequence"/>
</dbReference>
<comment type="caution">
    <text evidence="7">The sequence shown here is derived from an EMBL/GenBank/DDBJ whole genome shotgun (WGS) entry which is preliminary data.</text>
</comment>
<dbReference type="Pfam" id="PF01943">
    <property type="entry name" value="Polysacc_synt"/>
    <property type="match status" value="1"/>
</dbReference>
<feature type="transmembrane region" description="Helical" evidence="6">
    <location>
        <begin position="125"/>
        <end position="145"/>
    </location>
</feature>
<evidence type="ECO:0000256" key="6">
    <source>
        <dbReference type="SAM" id="Phobius"/>
    </source>
</evidence>
<feature type="transmembrane region" description="Helical" evidence="6">
    <location>
        <begin position="392"/>
        <end position="412"/>
    </location>
</feature>
<comment type="subcellular location">
    <subcellularLocation>
        <location evidence="1">Cell membrane</location>
        <topology evidence="1">Multi-pass membrane protein</topology>
    </subcellularLocation>
</comment>
<feature type="transmembrane region" description="Helical" evidence="6">
    <location>
        <begin position="335"/>
        <end position="356"/>
    </location>
</feature>
<dbReference type="STRING" id="1679170.AC625_00235"/>
<dbReference type="InterPro" id="IPR024923">
    <property type="entry name" value="PG_synth_SpoVB"/>
</dbReference>
<keyword evidence="4 6" id="KW-1133">Transmembrane helix</keyword>
<proteinExistence type="predicted"/>
<feature type="transmembrane region" description="Helical" evidence="6">
    <location>
        <begin position="291"/>
        <end position="314"/>
    </location>
</feature>
<keyword evidence="5 6" id="KW-0472">Membrane</keyword>
<feature type="transmembrane region" description="Helical" evidence="6">
    <location>
        <begin position="486"/>
        <end position="506"/>
    </location>
</feature>
<evidence type="ECO:0000256" key="1">
    <source>
        <dbReference type="ARBA" id="ARBA00004651"/>
    </source>
</evidence>
<dbReference type="PANTHER" id="PTHR30250:SF29">
    <property type="entry name" value="POLYSACCHARIDE BIOSYNTHESIS PROTEIN C-TERMINAL DOMAIN-CONTAINING PROTEIN"/>
    <property type="match status" value="1"/>
</dbReference>
<dbReference type="InterPro" id="IPR002797">
    <property type="entry name" value="Polysacc_synth"/>
</dbReference>
<keyword evidence="3 6" id="KW-0812">Transmembrane</keyword>
<keyword evidence="2" id="KW-1003">Cell membrane</keyword>
<dbReference type="AlphaFoldDB" id="A0A0K9GNE7"/>
<evidence type="ECO:0000256" key="2">
    <source>
        <dbReference type="ARBA" id="ARBA00022475"/>
    </source>
</evidence>
<feature type="transmembrane region" description="Helical" evidence="6">
    <location>
        <begin position="91"/>
        <end position="113"/>
    </location>
</feature>
<sequence length="535" mass="57791">MVGGPLKTTRELVRGAFILSIASLIVKVLSAAYRIPYQNIVGDLGFYIYQQVYPFYGIALTLSTLGFPAVISKLLAERDDSGDGFSANEILMSSLAILGALGIVMFGGLFFFADSIAAAMGDPQLTGLLKIIAFSFLLMPAASVIRGYYQGQGNMIPTALSQVLEQLIRVATILLLSLFLIRHGSSLYEVGTGAVFGSVTGGLMGLFILLSFLIFRKEWSNLKKASLRFRNFPFVMKALIFQGFSFCVTGLILVLIQLVDSLQLYNLLGEIGLGATEAKEWKGVYDRGQPLIQLGTVIATSLSLTMIPIISLAMKKKDEDELANKISFTLKVSTSVGVAASSGLICLIKPVNIMLFTDMKGSGTLAILAVSILFTSVIMAQSAILQSMGHTWAPVVAVGFGLACKWSLNRLLVPHYSIAGAAVATVLCFVLMALLLAVFLQTKVSKPLFEKNSVYIIVGATVTMAVTLIVYNQLFQLFQLSGRSISSVQALIGVSLGGILFIYSILKTGLFTKNELLLLPLGEKLVTYLHKEEYR</sequence>
<evidence type="ECO:0000256" key="4">
    <source>
        <dbReference type="ARBA" id="ARBA00022989"/>
    </source>
</evidence>
<organism evidence="7 8">
    <name type="scientific">Peribacillus loiseleuriae</name>
    <dbReference type="NCBI Taxonomy" id="1679170"/>
    <lineage>
        <taxon>Bacteria</taxon>
        <taxon>Bacillati</taxon>
        <taxon>Bacillota</taxon>
        <taxon>Bacilli</taxon>
        <taxon>Bacillales</taxon>
        <taxon>Bacillaceae</taxon>
        <taxon>Peribacillus</taxon>
    </lineage>
</organism>
<feature type="transmembrane region" description="Helical" evidence="6">
    <location>
        <begin position="12"/>
        <end position="33"/>
    </location>
</feature>
<dbReference type="InterPro" id="IPR050833">
    <property type="entry name" value="Poly_Biosynth_Transport"/>
</dbReference>
<evidence type="ECO:0000313" key="7">
    <source>
        <dbReference type="EMBL" id="KMY48165.1"/>
    </source>
</evidence>
<protein>
    <submittedName>
        <fullName evidence="7">Uncharacterized protein</fullName>
    </submittedName>
</protein>